<evidence type="ECO:0000313" key="9">
    <source>
        <dbReference type="EMBL" id="KAG0644984.1"/>
    </source>
</evidence>
<dbReference type="GO" id="GO:0098852">
    <property type="term" value="C:lytic vacuole membrane"/>
    <property type="evidence" value="ECO:0007669"/>
    <property type="project" value="UniProtKB-ARBA"/>
</dbReference>
<evidence type="ECO:0000256" key="3">
    <source>
        <dbReference type="ARBA" id="ARBA00022989"/>
    </source>
</evidence>
<feature type="transmembrane region" description="Helical" evidence="8">
    <location>
        <begin position="178"/>
        <end position="195"/>
    </location>
</feature>
<evidence type="ECO:0000256" key="7">
    <source>
        <dbReference type="SAM" id="MobiDB-lite"/>
    </source>
</evidence>
<keyword evidence="3 8" id="KW-1133">Transmembrane helix</keyword>
<proteinExistence type="inferred from homology"/>
<dbReference type="PANTHER" id="PTHR16201:SF44">
    <property type="entry name" value="SEVEN TRANSMEMBRANE PROTEIN 1"/>
    <property type="match status" value="1"/>
</dbReference>
<evidence type="ECO:0000256" key="2">
    <source>
        <dbReference type="ARBA" id="ARBA00022692"/>
    </source>
</evidence>
<evidence type="ECO:0000256" key="4">
    <source>
        <dbReference type="ARBA" id="ARBA00023136"/>
    </source>
</evidence>
<comment type="catalytic activity">
    <reaction evidence="6">
        <text>L-histidine(out) + L-arginine(in) = L-histidine(in) + L-arginine(out)</text>
        <dbReference type="Rhea" id="RHEA:71063"/>
        <dbReference type="ChEBI" id="CHEBI:32682"/>
        <dbReference type="ChEBI" id="CHEBI:57595"/>
    </reaction>
</comment>
<dbReference type="PANTHER" id="PTHR16201">
    <property type="entry name" value="SEVEN TRANSMEMBRANE PROTEIN 1-RELATED"/>
    <property type="match status" value="1"/>
</dbReference>
<dbReference type="FunFam" id="1.20.1280.290:FF:000012">
    <property type="entry name" value="Vacuolar membrane PQ loop repeat protein"/>
    <property type="match status" value="1"/>
</dbReference>
<dbReference type="FunFam" id="1.20.1280.290:FF:000009">
    <property type="entry name" value="PQ loop repeat family protein"/>
    <property type="match status" value="1"/>
</dbReference>
<organism evidence="9 10">
    <name type="scientific">Hyphodiscus hymeniophilus</name>
    <dbReference type="NCBI Taxonomy" id="353542"/>
    <lineage>
        <taxon>Eukaryota</taxon>
        <taxon>Fungi</taxon>
        <taxon>Dikarya</taxon>
        <taxon>Ascomycota</taxon>
        <taxon>Pezizomycotina</taxon>
        <taxon>Leotiomycetes</taxon>
        <taxon>Helotiales</taxon>
        <taxon>Hyphodiscaceae</taxon>
        <taxon>Hyphodiscus</taxon>
    </lineage>
</organism>
<comment type="similarity">
    <text evidence="5">Belongs to the laat-1 family.</text>
</comment>
<feature type="transmembrane region" description="Helical" evidence="8">
    <location>
        <begin position="56"/>
        <end position="76"/>
    </location>
</feature>
<gene>
    <name evidence="9" type="ORF">D0Z07_9088</name>
</gene>
<protein>
    <submittedName>
        <fullName evidence="9">Restriction of telomere capping 2</fullName>
    </submittedName>
</protein>
<dbReference type="GO" id="GO:0015174">
    <property type="term" value="F:basic amino acid transmembrane transporter activity"/>
    <property type="evidence" value="ECO:0007669"/>
    <property type="project" value="UniProtKB-ARBA"/>
</dbReference>
<evidence type="ECO:0000256" key="6">
    <source>
        <dbReference type="ARBA" id="ARBA00050768"/>
    </source>
</evidence>
<feature type="transmembrane region" description="Helical" evidence="8">
    <location>
        <begin position="245"/>
        <end position="263"/>
    </location>
</feature>
<evidence type="ECO:0000256" key="8">
    <source>
        <dbReference type="SAM" id="Phobius"/>
    </source>
</evidence>
<feature type="transmembrane region" description="Helical" evidence="8">
    <location>
        <begin position="215"/>
        <end position="233"/>
    </location>
</feature>
<feature type="transmembrane region" description="Helical" evidence="8">
    <location>
        <begin position="283"/>
        <end position="301"/>
    </location>
</feature>
<keyword evidence="10" id="KW-1185">Reference proteome</keyword>
<reference evidence="9" key="1">
    <citation type="submission" date="2019-07" db="EMBL/GenBank/DDBJ databases">
        <title>Hyphodiscus hymeniophilus genome sequencing and assembly.</title>
        <authorList>
            <person name="Kramer G."/>
            <person name="Nodwell J."/>
        </authorList>
    </citation>
    <scope>NUCLEOTIDE SEQUENCE</scope>
    <source>
        <strain evidence="9">ATCC 34498</strain>
    </source>
</reference>
<evidence type="ECO:0000256" key="5">
    <source>
        <dbReference type="ARBA" id="ARBA00038039"/>
    </source>
</evidence>
<dbReference type="Pfam" id="PF04193">
    <property type="entry name" value="PQ-loop"/>
    <property type="match status" value="2"/>
</dbReference>
<dbReference type="AlphaFoldDB" id="A0A9P6SMI0"/>
<dbReference type="SMART" id="SM00679">
    <property type="entry name" value="CTNS"/>
    <property type="match status" value="2"/>
</dbReference>
<keyword evidence="4 8" id="KW-0472">Membrane</keyword>
<keyword evidence="2 8" id="KW-0812">Transmembrane</keyword>
<name>A0A9P6SMI0_9HELO</name>
<dbReference type="Gene3D" id="1.20.1280.290">
    <property type="match status" value="2"/>
</dbReference>
<accession>A0A9P6SMI0</accession>
<feature type="compositionally biased region" description="Polar residues" evidence="7">
    <location>
        <begin position="117"/>
        <end position="129"/>
    </location>
</feature>
<comment type="caution">
    <text evidence="9">The sequence shown here is derived from an EMBL/GenBank/DDBJ whole genome shotgun (WGS) entry which is preliminary data.</text>
</comment>
<evidence type="ECO:0000313" key="10">
    <source>
        <dbReference type="Proteomes" id="UP000785200"/>
    </source>
</evidence>
<comment type="subcellular location">
    <subcellularLocation>
        <location evidence="1">Membrane</location>
        <topology evidence="1">Multi-pass membrane protein</topology>
    </subcellularLocation>
</comment>
<sequence>MASILITGLYALSQDLATQEALSGIFGSISLATWIFLLVPQLILNYKTGSADGISLAFLTVWLIGDATNLAGAIWADLVPTVIALAIYFCIADFVLITQCLYYNHLNARRSARHASIQSNGSDTENSPLLTRRRSSDTIGLPGSHRRRSSALSGRRDSLSKIVEEQEDEGNGWAKNSLSILGVIVVGAAGWVLAWQSGVWKPSDTDTGVQSSAPLGAEVLGYFSAVCYLGARIPQIHKNYRDKSCEGLALLFFLLSLMGNATYGLGILCHSLERDYLITNTPWLIGSLGTMAEDAVIFVQFRMYAKGNGQGEVGSESTAVEEEA</sequence>
<feature type="transmembrane region" description="Helical" evidence="8">
    <location>
        <begin position="82"/>
        <end position="103"/>
    </location>
</feature>
<dbReference type="InterPro" id="IPR006603">
    <property type="entry name" value="PQ-loop_rpt"/>
</dbReference>
<feature type="transmembrane region" description="Helical" evidence="8">
    <location>
        <begin position="23"/>
        <end position="44"/>
    </location>
</feature>
<dbReference type="EMBL" id="VNKQ01000020">
    <property type="protein sequence ID" value="KAG0644984.1"/>
    <property type="molecule type" value="Genomic_DNA"/>
</dbReference>
<dbReference type="OrthoDB" id="8048523at2759"/>
<dbReference type="Proteomes" id="UP000785200">
    <property type="component" value="Unassembled WGS sequence"/>
</dbReference>
<dbReference type="GO" id="GO:0034486">
    <property type="term" value="P:vacuolar transmembrane transport"/>
    <property type="evidence" value="ECO:0007669"/>
    <property type="project" value="UniProtKB-ARBA"/>
</dbReference>
<dbReference type="InterPro" id="IPR051415">
    <property type="entry name" value="LAAT-1"/>
</dbReference>
<evidence type="ECO:0000256" key="1">
    <source>
        <dbReference type="ARBA" id="ARBA00004141"/>
    </source>
</evidence>
<feature type="region of interest" description="Disordered" evidence="7">
    <location>
        <begin position="117"/>
        <end position="153"/>
    </location>
</feature>